<organism evidence="4 5">
    <name type="scientific">Conexibacter woesei (strain DSM 14684 / CCUG 47730 / CIP 108061 / JCM 11494 / NBRC 100937 / ID131577)</name>
    <dbReference type="NCBI Taxonomy" id="469383"/>
    <lineage>
        <taxon>Bacteria</taxon>
        <taxon>Bacillati</taxon>
        <taxon>Actinomycetota</taxon>
        <taxon>Thermoleophilia</taxon>
        <taxon>Solirubrobacterales</taxon>
        <taxon>Conexibacteraceae</taxon>
        <taxon>Conexibacter</taxon>
    </lineage>
</organism>
<dbReference type="InterPro" id="IPR050109">
    <property type="entry name" value="HTH-type_TetR-like_transc_reg"/>
</dbReference>
<dbReference type="STRING" id="469383.Cwoe_3555"/>
<keyword evidence="5" id="KW-1185">Reference proteome</keyword>
<dbReference type="eggNOG" id="COG3226">
    <property type="taxonomic scope" value="Bacteria"/>
</dbReference>
<keyword evidence="1 2" id="KW-0238">DNA-binding</keyword>
<feature type="DNA-binding region" description="H-T-H motif" evidence="2">
    <location>
        <begin position="36"/>
        <end position="55"/>
    </location>
</feature>
<evidence type="ECO:0000256" key="1">
    <source>
        <dbReference type="ARBA" id="ARBA00023125"/>
    </source>
</evidence>
<accession>D3F0B3</accession>
<dbReference type="PANTHER" id="PTHR30055:SF226">
    <property type="entry name" value="HTH-TYPE TRANSCRIPTIONAL REGULATOR PKSA"/>
    <property type="match status" value="1"/>
</dbReference>
<evidence type="ECO:0000313" key="4">
    <source>
        <dbReference type="EMBL" id="ADB51973.1"/>
    </source>
</evidence>
<protein>
    <submittedName>
        <fullName evidence="4">Transcriptional regulator, TetR family</fullName>
    </submittedName>
</protein>
<dbReference type="SUPFAM" id="SSF46689">
    <property type="entry name" value="Homeodomain-like"/>
    <property type="match status" value="1"/>
</dbReference>
<evidence type="ECO:0000256" key="2">
    <source>
        <dbReference type="PROSITE-ProRule" id="PRU00335"/>
    </source>
</evidence>
<dbReference type="GO" id="GO:0003700">
    <property type="term" value="F:DNA-binding transcription factor activity"/>
    <property type="evidence" value="ECO:0007669"/>
    <property type="project" value="TreeGrafter"/>
</dbReference>
<proteinExistence type="predicted"/>
<dbReference type="OrthoDB" id="6929199at2"/>
<dbReference type="HOGENOM" id="CLU_069356_21_1_11"/>
<dbReference type="KEGG" id="cwo:Cwoe_3555"/>
<dbReference type="InterPro" id="IPR041583">
    <property type="entry name" value="TetR_C_31"/>
</dbReference>
<evidence type="ECO:0000259" key="3">
    <source>
        <dbReference type="PROSITE" id="PS50977"/>
    </source>
</evidence>
<reference evidence="5" key="2">
    <citation type="submission" date="2010-01" db="EMBL/GenBank/DDBJ databases">
        <title>The complete genome of Conexibacter woesei DSM 14684.</title>
        <authorList>
            <consortium name="US DOE Joint Genome Institute (JGI-PGF)"/>
            <person name="Lucas S."/>
            <person name="Copeland A."/>
            <person name="Lapidus A."/>
            <person name="Glavina del Rio T."/>
            <person name="Dalin E."/>
            <person name="Tice H."/>
            <person name="Bruce D."/>
            <person name="Goodwin L."/>
            <person name="Pitluck S."/>
            <person name="Kyrpides N."/>
            <person name="Mavromatis K."/>
            <person name="Ivanova N."/>
            <person name="Mikhailova N."/>
            <person name="Chertkov O."/>
            <person name="Brettin T."/>
            <person name="Detter J.C."/>
            <person name="Han C."/>
            <person name="Larimer F."/>
            <person name="Land M."/>
            <person name="Hauser L."/>
            <person name="Markowitz V."/>
            <person name="Cheng J.-F."/>
            <person name="Hugenholtz P."/>
            <person name="Woyke T."/>
            <person name="Wu D."/>
            <person name="Pukall R."/>
            <person name="Steenblock K."/>
            <person name="Schneider S."/>
            <person name="Klenk H.-P."/>
            <person name="Eisen J.A."/>
        </authorList>
    </citation>
    <scope>NUCLEOTIDE SEQUENCE [LARGE SCALE GENOMIC DNA]</scope>
    <source>
        <strain evidence="5">DSM 14684 / CIP 108061 / JCM 11494 / NBRC 100937 / ID131577</strain>
    </source>
</reference>
<gene>
    <name evidence="4" type="ordered locus">Cwoe_3555</name>
</gene>
<dbReference type="Proteomes" id="UP000008229">
    <property type="component" value="Chromosome"/>
</dbReference>
<dbReference type="GO" id="GO:0000976">
    <property type="term" value="F:transcription cis-regulatory region binding"/>
    <property type="evidence" value="ECO:0007669"/>
    <property type="project" value="TreeGrafter"/>
</dbReference>
<sequence length="221" mass="23993">MASSSKVRRARGERRRRELLEAALVVIDERGVQATTHRAVAEAAGVPLATTTYYFESIDHLLEDALLLFVTEEAARLQALAEQLRGTTAPAYEIAEGFARELAEGSPWAVPLKRVQWELYLEASRRPRLRDAAQECVEMYVAVTEAALTAAGAPRAAEGARLFVALADGLGLHGSFAADADPGSHDELAAALLELFIPFAMDADERAAWERRLGVPVAEQP</sequence>
<reference evidence="4 5" key="1">
    <citation type="journal article" date="2010" name="Stand. Genomic Sci.">
        <title>Complete genome sequence of Conexibacter woesei type strain (ID131577).</title>
        <authorList>
            <person name="Pukall R."/>
            <person name="Lapidus A."/>
            <person name="Glavina Del Rio T."/>
            <person name="Copeland A."/>
            <person name="Tice H."/>
            <person name="Cheng J.-F."/>
            <person name="Lucas S."/>
            <person name="Chen F."/>
            <person name="Nolan M."/>
            <person name="Bruce D."/>
            <person name="Goodwin L."/>
            <person name="Pitluck S."/>
            <person name="Mavromatis K."/>
            <person name="Ivanova N."/>
            <person name="Ovchinnikova G."/>
            <person name="Pati A."/>
            <person name="Chen A."/>
            <person name="Palaniappan K."/>
            <person name="Land M."/>
            <person name="Hauser L."/>
            <person name="Chang Y.-J."/>
            <person name="Jeffries C.D."/>
            <person name="Chain P."/>
            <person name="Meincke L."/>
            <person name="Sims D."/>
            <person name="Brettin T."/>
            <person name="Detter J.C."/>
            <person name="Rohde M."/>
            <person name="Goeker M."/>
            <person name="Bristow J."/>
            <person name="Eisen J.A."/>
            <person name="Markowitz V."/>
            <person name="Kyrpides N.C."/>
            <person name="Klenk H.-P."/>
            <person name="Hugenholtz P."/>
        </authorList>
    </citation>
    <scope>NUCLEOTIDE SEQUENCE [LARGE SCALE GENOMIC DNA]</scope>
    <source>
        <strain evidence="5">DSM 14684 / CIP 108061 / JCM 11494 / NBRC 100937 / ID131577</strain>
    </source>
</reference>
<dbReference type="AlphaFoldDB" id="D3F0B3"/>
<dbReference type="EMBL" id="CP001854">
    <property type="protein sequence ID" value="ADB51973.1"/>
    <property type="molecule type" value="Genomic_DNA"/>
</dbReference>
<dbReference type="InterPro" id="IPR001647">
    <property type="entry name" value="HTH_TetR"/>
</dbReference>
<feature type="domain" description="HTH tetR-type" evidence="3">
    <location>
        <begin position="13"/>
        <end position="73"/>
    </location>
</feature>
<dbReference type="InterPro" id="IPR036271">
    <property type="entry name" value="Tet_transcr_reg_TetR-rel_C_sf"/>
</dbReference>
<dbReference type="InterPro" id="IPR009057">
    <property type="entry name" value="Homeodomain-like_sf"/>
</dbReference>
<dbReference type="Pfam" id="PF17940">
    <property type="entry name" value="TetR_C_31"/>
    <property type="match status" value="1"/>
</dbReference>
<dbReference type="Pfam" id="PF00440">
    <property type="entry name" value="TetR_N"/>
    <property type="match status" value="1"/>
</dbReference>
<dbReference type="Gene3D" id="1.10.357.10">
    <property type="entry name" value="Tetracycline Repressor, domain 2"/>
    <property type="match status" value="1"/>
</dbReference>
<dbReference type="SUPFAM" id="SSF48498">
    <property type="entry name" value="Tetracyclin repressor-like, C-terminal domain"/>
    <property type="match status" value="1"/>
</dbReference>
<dbReference type="PROSITE" id="PS50977">
    <property type="entry name" value="HTH_TETR_2"/>
    <property type="match status" value="1"/>
</dbReference>
<dbReference type="RefSeq" id="WP_012935024.1">
    <property type="nucleotide sequence ID" value="NC_013739.1"/>
</dbReference>
<name>D3F0B3_CONWI</name>
<dbReference type="PANTHER" id="PTHR30055">
    <property type="entry name" value="HTH-TYPE TRANSCRIPTIONAL REGULATOR RUTR"/>
    <property type="match status" value="1"/>
</dbReference>
<evidence type="ECO:0000313" key="5">
    <source>
        <dbReference type="Proteomes" id="UP000008229"/>
    </source>
</evidence>